<name>A0A0P0WDT7_ORYSJ</name>
<keyword evidence="2" id="KW-1185">Reference proteome</keyword>
<dbReference type="Proteomes" id="UP000059680">
    <property type="component" value="Chromosome 4"/>
</dbReference>
<accession>A0A0P0WDT7</accession>
<reference evidence="1 2" key="3">
    <citation type="journal article" date="2013" name="Rice">
        <title>Improvement of the Oryza sativa Nipponbare reference genome using next generation sequence and optical map data.</title>
        <authorList>
            <person name="Kawahara Y."/>
            <person name="de la Bastide M."/>
            <person name="Hamilton J.P."/>
            <person name="Kanamori H."/>
            <person name="McCombie W.R."/>
            <person name="Ouyang S."/>
            <person name="Schwartz D.C."/>
            <person name="Tanaka T."/>
            <person name="Wu J."/>
            <person name="Zhou S."/>
            <person name="Childs K.L."/>
            <person name="Davidson R.M."/>
            <person name="Lin H."/>
            <person name="Quesada-Ocampo L."/>
            <person name="Vaillancourt B."/>
            <person name="Sakai H."/>
            <person name="Lee S.S."/>
            <person name="Kim J."/>
            <person name="Numa H."/>
            <person name="Itoh T."/>
            <person name="Buell C.R."/>
            <person name="Matsumoto T."/>
        </authorList>
    </citation>
    <scope>NUCLEOTIDE SEQUENCE [LARGE SCALE GENOMIC DNA]</scope>
    <source>
        <strain evidence="2">cv. Nipponbare</strain>
    </source>
</reference>
<dbReference type="AlphaFoldDB" id="A0A0P0WDT7"/>
<evidence type="ECO:0000313" key="2">
    <source>
        <dbReference type="Proteomes" id="UP000059680"/>
    </source>
</evidence>
<dbReference type="EMBL" id="AP014960">
    <property type="protein sequence ID" value="BAS90565.1"/>
    <property type="molecule type" value="Genomic_DNA"/>
</dbReference>
<proteinExistence type="predicted"/>
<organism evidence="1 2">
    <name type="scientific">Oryza sativa subsp. japonica</name>
    <name type="common">Rice</name>
    <dbReference type="NCBI Taxonomy" id="39947"/>
    <lineage>
        <taxon>Eukaryota</taxon>
        <taxon>Viridiplantae</taxon>
        <taxon>Streptophyta</taxon>
        <taxon>Embryophyta</taxon>
        <taxon>Tracheophyta</taxon>
        <taxon>Spermatophyta</taxon>
        <taxon>Magnoliopsida</taxon>
        <taxon>Liliopsida</taxon>
        <taxon>Poales</taxon>
        <taxon>Poaceae</taxon>
        <taxon>BOP clade</taxon>
        <taxon>Oryzoideae</taxon>
        <taxon>Oryzeae</taxon>
        <taxon>Oryzinae</taxon>
        <taxon>Oryza</taxon>
        <taxon>Oryza sativa</taxon>
    </lineage>
</organism>
<evidence type="ECO:0000313" key="1">
    <source>
        <dbReference type="EMBL" id="BAS90565.1"/>
    </source>
</evidence>
<gene>
    <name evidence="1" type="ordered locus">Os04g0570250</name>
    <name evidence="1" type="ORF">OSNPB_040570250</name>
</gene>
<dbReference type="InParanoid" id="A0A0P0WDT7"/>
<sequence length="134" mass="14834">MDLELFRRSGEPCRLKLPGLDCAECPEDVFPALSRCISRIAVQGFAGRARRGVDWSRRMRKPSKIWAGGGHGIRTPRGHTRDLQVSWPMTPCASATRSIGRSGAGWCVAREGLLPQLSPRGTRVEFFSWGAVRV</sequence>
<reference evidence="1 2" key="2">
    <citation type="journal article" date="2013" name="Plant Cell Physiol.">
        <title>Rice Annotation Project Database (RAP-DB): an integrative and interactive database for rice genomics.</title>
        <authorList>
            <person name="Sakai H."/>
            <person name="Lee S.S."/>
            <person name="Tanaka T."/>
            <person name="Numa H."/>
            <person name="Kim J."/>
            <person name="Kawahara Y."/>
            <person name="Wakimoto H."/>
            <person name="Yang C.C."/>
            <person name="Iwamoto M."/>
            <person name="Abe T."/>
            <person name="Yamada Y."/>
            <person name="Muto A."/>
            <person name="Inokuchi H."/>
            <person name="Ikemura T."/>
            <person name="Matsumoto T."/>
            <person name="Sasaki T."/>
            <person name="Itoh T."/>
        </authorList>
    </citation>
    <scope>NUCLEOTIDE SEQUENCE [LARGE SCALE GENOMIC DNA]</scope>
    <source>
        <strain evidence="2">cv. Nipponbare</strain>
    </source>
</reference>
<dbReference type="Gramene" id="Os04t0570250-01">
    <property type="protein sequence ID" value="Os04t0570250-01"/>
    <property type="gene ID" value="Os04g0570250"/>
</dbReference>
<dbReference type="PaxDb" id="39947-A0A0P0WDT7"/>
<protein>
    <submittedName>
        <fullName evidence="1">Os04g0570250 protein</fullName>
    </submittedName>
</protein>
<reference evidence="2" key="1">
    <citation type="journal article" date="2005" name="Nature">
        <title>The map-based sequence of the rice genome.</title>
        <authorList>
            <consortium name="International rice genome sequencing project (IRGSP)"/>
            <person name="Matsumoto T."/>
            <person name="Wu J."/>
            <person name="Kanamori H."/>
            <person name="Katayose Y."/>
            <person name="Fujisawa M."/>
            <person name="Namiki N."/>
            <person name="Mizuno H."/>
            <person name="Yamamoto K."/>
            <person name="Antonio B.A."/>
            <person name="Baba T."/>
            <person name="Sakata K."/>
            <person name="Nagamura Y."/>
            <person name="Aoki H."/>
            <person name="Arikawa K."/>
            <person name="Arita K."/>
            <person name="Bito T."/>
            <person name="Chiden Y."/>
            <person name="Fujitsuka N."/>
            <person name="Fukunaka R."/>
            <person name="Hamada M."/>
            <person name="Harada C."/>
            <person name="Hayashi A."/>
            <person name="Hijishita S."/>
            <person name="Honda M."/>
            <person name="Hosokawa S."/>
            <person name="Ichikawa Y."/>
            <person name="Idonuma A."/>
            <person name="Iijima M."/>
            <person name="Ikeda M."/>
            <person name="Ikeno M."/>
            <person name="Ito K."/>
            <person name="Ito S."/>
            <person name="Ito T."/>
            <person name="Ito Y."/>
            <person name="Ito Y."/>
            <person name="Iwabuchi A."/>
            <person name="Kamiya K."/>
            <person name="Karasawa W."/>
            <person name="Kurita K."/>
            <person name="Katagiri S."/>
            <person name="Kikuta A."/>
            <person name="Kobayashi H."/>
            <person name="Kobayashi N."/>
            <person name="Machita K."/>
            <person name="Maehara T."/>
            <person name="Masukawa M."/>
            <person name="Mizubayashi T."/>
            <person name="Mukai Y."/>
            <person name="Nagasaki H."/>
            <person name="Nagata Y."/>
            <person name="Naito S."/>
            <person name="Nakashima M."/>
            <person name="Nakama Y."/>
            <person name="Nakamichi Y."/>
            <person name="Nakamura M."/>
            <person name="Meguro A."/>
            <person name="Negishi M."/>
            <person name="Ohta I."/>
            <person name="Ohta T."/>
            <person name="Okamoto M."/>
            <person name="Ono N."/>
            <person name="Saji S."/>
            <person name="Sakaguchi M."/>
            <person name="Sakai K."/>
            <person name="Shibata M."/>
            <person name="Shimokawa T."/>
            <person name="Song J."/>
            <person name="Takazaki Y."/>
            <person name="Terasawa K."/>
            <person name="Tsugane M."/>
            <person name="Tsuji K."/>
            <person name="Ueda S."/>
            <person name="Waki K."/>
            <person name="Yamagata H."/>
            <person name="Yamamoto M."/>
            <person name="Yamamoto S."/>
            <person name="Yamane H."/>
            <person name="Yoshiki S."/>
            <person name="Yoshihara R."/>
            <person name="Yukawa K."/>
            <person name="Zhong H."/>
            <person name="Yano M."/>
            <person name="Yuan Q."/>
            <person name="Ouyang S."/>
            <person name="Liu J."/>
            <person name="Jones K.M."/>
            <person name="Gansberger K."/>
            <person name="Moffat K."/>
            <person name="Hill J."/>
            <person name="Bera J."/>
            <person name="Fadrosh D."/>
            <person name="Jin S."/>
            <person name="Johri S."/>
            <person name="Kim M."/>
            <person name="Overton L."/>
            <person name="Reardon M."/>
            <person name="Tsitrin T."/>
            <person name="Vuong H."/>
            <person name="Weaver B."/>
            <person name="Ciecko A."/>
            <person name="Tallon L."/>
            <person name="Jackson J."/>
            <person name="Pai G."/>
            <person name="Aken S.V."/>
            <person name="Utterback T."/>
            <person name="Reidmuller S."/>
            <person name="Feldblyum T."/>
            <person name="Hsiao J."/>
            <person name="Zismann V."/>
            <person name="Iobst S."/>
            <person name="de Vazeille A.R."/>
            <person name="Buell C.R."/>
            <person name="Ying K."/>
            <person name="Li Y."/>
            <person name="Lu T."/>
            <person name="Huang Y."/>
            <person name="Zhao Q."/>
            <person name="Feng Q."/>
            <person name="Zhang L."/>
            <person name="Zhu J."/>
            <person name="Weng Q."/>
            <person name="Mu J."/>
            <person name="Lu Y."/>
            <person name="Fan D."/>
            <person name="Liu Y."/>
            <person name="Guan J."/>
            <person name="Zhang Y."/>
            <person name="Yu S."/>
            <person name="Liu X."/>
            <person name="Zhang Y."/>
            <person name="Hong G."/>
            <person name="Han B."/>
            <person name="Choisne N."/>
            <person name="Demange N."/>
            <person name="Orjeda G."/>
            <person name="Samain S."/>
            <person name="Cattolico L."/>
            <person name="Pelletier E."/>
            <person name="Couloux A."/>
            <person name="Segurens B."/>
            <person name="Wincker P."/>
            <person name="D'Hont A."/>
            <person name="Scarpelli C."/>
            <person name="Weissenbach J."/>
            <person name="Salanoubat M."/>
            <person name="Quetier F."/>
            <person name="Yu Y."/>
            <person name="Kim H.R."/>
            <person name="Rambo T."/>
            <person name="Currie J."/>
            <person name="Collura K."/>
            <person name="Luo M."/>
            <person name="Yang T."/>
            <person name="Ammiraju J.S.S."/>
            <person name="Engler F."/>
            <person name="Soderlund C."/>
            <person name="Wing R.A."/>
            <person name="Palmer L.E."/>
            <person name="de la Bastide M."/>
            <person name="Spiegel L."/>
            <person name="Nascimento L."/>
            <person name="Zutavern T."/>
            <person name="O'Shaughnessy A."/>
            <person name="Dike S."/>
            <person name="Dedhia N."/>
            <person name="Preston R."/>
            <person name="Balija V."/>
            <person name="McCombie W.R."/>
            <person name="Chow T."/>
            <person name="Chen H."/>
            <person name="Chung M."/>
            <person name="Chen C."/>
            <person name="Shaw J."/>
            <person name="Wu H."/>
            <person name="Hsiao K."/>
            <person name="Chao Y."/>
            <person name="Chu M."/>
            <person name="Cheng C."/>
            <person name="Hour A."/>
            <person name="Lee P."/>
            <person name="Lin S."/>
            <person name="Lin Y."/>
            <person name="Liou J."/>
            <person name="Liu S."/>
            <person name="Hsing Y."/>
            <person name="Raghuvanshi S."/>
            <person name="Mohanty A."/>
            <person name="Bharti A.K."/>
            <person name="Gaur A."/>
            <person name="Gupta V."/>
            <person name="Kumar D."/>
            <person name="Ravi V."/>
            <person name="Vij S."/>
            <person name="Kapur A."/>
            <person name="Khurana P."/>
            <person name="Khurana P."/>
            <person name="Khurana J.P."/>
            <person name="Tyagi A.K."/>
            <person name="Gaikwad K."/>
            <person name="Singh A."/>
            <person name="Dalal V."/>
            <person name="Srivastava S."/>
            <person name="Dixit A."/>
            <person name="Pal A.K."/>
            <person name="Ghazi I.A."/>
            <person name="Yadav M."/>
            <person name="Pandit A."/>
            <person name="Bhargava A."/>
            <person name="Sureshbabu K."/>
            <person name="Batra K."/>
            <person name="Sharma T.R."/>
            <person name="Mohapatra T."/>
            <person name="Singh N.K."/>
            <person name="Messing J."/>
            <person name="Nelson A.B."/>
            <person name="Fuks G."/>
            <person name="Kavchok S."/>
            <person name="Keizer G."/>
            <person name="Linton E."/>
            <person name="Llaca V."/>
            <person name="Song R."/>
            <person name="Tanyolac B."/>
            <person name="Young S."/>
            <person name="Ho-Il K."/>
            <person name="Hahn J.H."/>
            <person name="Sangsakoo G."/>
            <person name="Vanavichit A."/>
            <person name="de Mattos Luiz.A.T."/>
            <person name="Zimmer P.D."/>
            <person name="Malone G."/>
            <person name="Dellagostin O."/>
            <person name="de Oliveira A.C."/>
            <person name="Bevan M."/>
            <person name="Bancroft I."/>
            <person name="Minx P."/>
            <person name="Cordum H."/>
            <person name="Wilson R."/>
            <person name="Cheng Z."/>
            <person name="Jin W."/>
            <person name="Jiang J."/>
            <person name="Leong S.A."/>
            <person name="Iwama H."/>
            <person name="Gojobori T."/>
            <person name="Itoh T."/>
            <person name="Niimura Y."/>
            <person name="Fujii Y."/>
            <person name="Habara T."/>
            <person name="Sakai H."/>
            <person name="Sato Y."/>
            <person name="Wilson G."/>
            <person name="Kumar K."/>
            <person name="McCouch S."/>
            <person name="Juretic N."/>
            <person name="Hoen D."/>
            <person name="Wright S."/>
            <person name="Bruskiewich R."/>
            <person name="Bureau T."/>
            <person name="Miyao A."/>
            <person name="Hirochika H."/>
            <person name="Nishikawa T."/>
            <person name="Kadowaki K."/>
            <person name="Sugiura M."/>
            <person name="Burr B."/>
            <person name="Sasaki T."/>
        </authorList>
    </citation>
    <scope>NUCLEOTIDE SEQUENCE [LARGE SCALE GENOMIC DNA]</scope>
    <source>
        <strain evidence="2">cv. Nipponbare</strain>
    </source>
</reference>